<dbReference type="AlphaFoldDB" id="A0AAQ0FJ46"/>
<dbReference type="EMBL" id="QLUZ01000005">
    <property type="protein sequence ID" value="RAQ11728.1"/>
    <property type="molecule type" value="Genomic_DNA"/>
</dbReference>
<organism evidence="1 2">
    <name type="scientific">Burkholderia cepacia</name>
    <name type="common">Pseudomonas cepacia</name>
    <dbReference type="NCBI Taxonomy" id="292"/>
    <lineage>
        <taxon>Bacteria</taxon>
        <taxon>Pseudomonadati</taxon>
        <taxon>Pseudomonadota</taxon>
        <taxon>Betaproteobacteria</taxon>
        <taxon>Burkholderiales</taxon>
        <taxon>Burkholderiaceae</taxon>
        <taxon>Burkholderia</taxon>
        <taxon>Burkholderia cepacia complex</taxon>
    </lineage>
</organism>
<protein>
    <submittedName>
        <fullName evidence="1">Uncharacterized protein</fullName>
    </submittedName>
</protein>
<name>A0AAQ0FJ46_BURCE</name>
<comment type="caution">
    <text evidence="1">The sequence shown here is derived from an EMBL/GenBank/DDBJ whole genome shotgun (WGS) entry which is preliminary data.</text>
</comment>
<reference evidence="1 2" key="1">
    <citation type="submission" date="2018-06" db="EMBL/GenBank/DDBJ databases">
        <title>Towards the identification of Burkholderia cepacia strain which caused fatal septicemia.</title>
        <authorList>
            <person name="Bui L.A.T."/>
            <person name="Zakharova I.B."/>
            <person name="Shpak I.M."/>
            <person name="Teteryatnikova N."/>
            <person name="Ustinov D.V."/>
            <person name="Kuzyutina Y.A."/>
            <person name="Nguyen H.N."/>
            <person name="Antonov A.S."/>
            <person name="Avdyusheva E.F."/>
            <person name="Victorov D.V."/>
        </authorList>
    </citation>
    <scope>NUCLEOTIDE SEQUENCE [LARGE SCALE GENOMIC DNA]</scope>
    <source>
        <strain evidence="1 2">PT02</strain>
    </source>
</reference>
<accession>A0AAQ0FJ46</accession>
<evidence type="ECO:0000313" key="2">
    <source>
        <dbReference type="Proteomes" id="UP000248899"/>
    </source>
</evidence>
<gene>
    <name evidence="1" type="ORF">DPR02_10470</name>
</gene>
<proteinExistence type="predicted"/>
<evidence type="ECO:0000313" key="1">
    <source>
        <dbReference type="EMBL" id="RAQ11728.1"/>
    </source>
</evidence>
<dbReference type="Proteomes" id="UP000248899">
    <property type="component" value="Unassembled WGS sequence"/>
</dbReference>
<sequence length="185" mass="20350">MYFCPRRGVAMSSETFALPLDDGAIPVTYFSRILMTKLSRLTACALILVATVANVTYARDLDKSDPDRAQILAAVHRLNDSEPDLKDYRYFVVDLIKDRDAAFACVGLTDKDGSLEMTDDQVEIMKFALERRNAQWVATDLGGVGFADGAKPVQSDCKVEGRIVNTRDDVNVALKATGHKSLSAR</sequence>